<evidence type="ECO:0000313" key="3">
    <source>
        <dbReference type="EMBL" id="CAK9263455.1"/>
    </source>
</evidence>
<reference evidence="3" key="1">
    <citation type="submission" date="2024-02" db="EMBL/GenBank/DDBJ databases">
        <authorList>
            <consortium name="ELIXIR-Norway"/>
            <consortium name="Elixir Norway"/>
        </authorList>
    </citation>
    <scope>NUCLEOTIDE SEQUENCE</scope>
</reference>
<dbReference type="PANTHER" id="PTHR36396:SF1">
    <property type="entry name" value="MALTASE-GLUCOAMYLASE, INTESTINAL PROTEIN"/>
    <property type="match status" value="1"/>
</dbReference>
<feature type="transmembrane region" description="Helical" evidence="2">
    <location>
        <begin position="273"/>
        <end position="295"/>
    </location>
</feature>
<dbReference type="EMBL" id="OZ020110">
    <property type="protein sequence ID" value="CAK9263455.1"/>
    <property type="molecule type" value="Genomic_DNA"/>
</dbReference>
<accession>A0ABP0WD52</accession>
<evidence type="ECO:0000256" key="2">
    <source>
        <dbReference type="SAM" id="Phobius"/>
    </source>
</evidence>
<keyword evidence="2" id="KW-0472">Membrane</keyword>
<name>A0ABP0WD52_9BRYO</name>
<evidence type="ECO:0000256" key="1">
    <source>
        <dbReference type="SAM" id="MobiDB-lite"/>
    </source>
</evidence>
<sequence>MDMSEIAEEAPPEAPSEAPASTTQEVEESEIPQVVCEEEEEEEEEVVEEEEEETEEEVQEIRLLDLAKEEAPKKALSFNVPALAEEQTSICTEKQHQPSFVEISGPDGMKKRFATGTKASFAVDRFNSVLKDPNLPVVCIAAVKEGEDPIEFGPDVELILFDATWTLQIVQEAVAPLQSDDTAAEEFTETNPELEVRGFVGDERFAWSSSSKAPWVPIGPEARMKVENDPKKVGPKKLKDMDPMQYFGVQNWEDLYPGGKLPEGGQQECTPLYIGKIVLVFIFIFAFAGGLSYMLERLPEVTQAVT</sequence>
<feature type="compositionally biased region" description="Acidic residues" evidence="1">
    <location>
        <begin position="25"/>
        <end position="58"/>
    </location>
</feature>
<feature type="compositionally biased region" description="Acidic residues" evidence="1">
    <location>
        <begin position="1"/>
        <end position="11"/>
    </location>
</feature>
<protein>
    <submittedName>
        <fullName evidence="3">Uncharacterized protein</fullName>
    </submittedName>
</protein>
<keyword evidence="4" id="KW-1185">Reference proteome</keyword>
<gene>
    <name evidence="3" type="ORF">CSSPJE1EN1_LOCUS8933</name>
</gene>
<dbReference type="PANTHER" id="PTHR36396">
    <property type="entry name" value="MALTASE-GLUCOAMYLASE, INTESTINAL PROTEIN"/>
    <property type="match status" value="1"/>
</dbReference>
<evidence type="ECO:0000313" key="4">
    <source>
        <dbReference type="Proteomes" id="UP001497444"/>
    </source>
</evidence>
<keyword evidence="2" id="KW-0812">Transmembrane</keyword>
<keyword evidence="2" id="KW-1133">Transmembrane helix</keyword>
<feature type="region of interest" description="Disordered" evidence="1">
    <location>
        <begin position="1"/>
        <end position="59"/>
    </location>
</feature>
<proteinExistence type="predicted"/>
<organism evidence="3 4">
    <name type="scientific">Sphagnum jensenii</name>
    <dbReference type="NCBI Taxonomy" id="128206"/>
    <lineage>
        <taxon>Eukaryota</taxon>
        <taxon>Viridiplantae</taxon>
        <taxon>Streptophyta</taxon>
        <taxon>Embryophyta</taxon>
        <taxon>Bryophyta</taxon>
        <taxon>Sphagnophytina</taxon>
        <taxon>Sphagnopsida</taxon>
        <taxon>Sphagnales</taxon>
        <taxon>Sphagnaceae</taxon>
        <taxon>Sphagnum</taxon>
    </lineage>
</organism>
<dbReference type="Proteomes" id="UP001497444">
    <property type="component" value="Chromosome 15"/>
</dbReference>